<dbReference type="PROSITE" id="PS00370">
    <property type="entry name" value="PEP_ENZYMES_PHOS_SITE"/>
    <property type="match status" value="1"/>
</dbReference>
<dbReference type="InterPro" id="IPR013815">
    <property type="entry name" value="ATP_grasp_subdomain_1"/>
</dbReference>
<comment type="subunit">
    <text evidence="4">Homodimer.</text>
</comment>
<feature type="domain" description="PEP-utilising enzyme mobile" evidence="18">
    <location>
        <begin position="432"/>
        <end position="514"/>
    </location>
</feature>
<dbReference type="OrthoDB" id="9765468at2"/>
<feature type="binding site" evidence="17">
    <location>
        <position position="780"/>
    </location>
    <ligand>
        <name>Mg(2+)</name>
        <dbReference type="ChEBI" id="CHEBI:18420"/>
    </ligand>
</feature>
<dbReference type="PANTHER" id="PTHR22931">
    <property type="entry name" value="PHOSPHOENOLPYRUVATE DIKINASE-RELATED"/>
    <property type="match status" value="1"/>
</dbReference>
<feature type="active site" description="Proton donor" evidence="15">
    <location>
        <position position="842"/>
    </location>
</feature>
<dbReference type="Pfam" id="PF01326">
    <property type="entry name" value="PPDK_N"/>
    <property type="match status" value="2"/>
</dbReference>
<evidence type="ECO:0000256" key="4">
    <source>
        <dbReference type="ARBA" id="ARBA00011738"/>
    </source>
</evidence>
<keyword evidence="21" id="KW-0670">Pyruvate</keyword>
<keyword evidence="22" id="KW-1185">Reference proteome</keyword>
<dbReference type="InterPro" id="IPR015813">
    <property type="entry name" value="Pyrv/PenolPyrv_kinase-like_dom"/>
</dbReference>
<feature type="active site" description="Tele-phosphohistidine intermediate" evidence="15">
    <location>
        <position position="464"/>
    </location>
</feature>
<reference evidence="21 22" key="1">
    <citation type="journal article" date="2019" name="ISME J.">
        <title>Deianiraea, an extracellular bacterium associated with the ciliate Paramecium, suggests an alternative scenario for the evolution of Rickettsiales.</title>
        <authorList>
            <person name="Castelli M."/>
            <person name="Sabaneyeva E."/>
            <person name="Lanzoni O."/>
            <person name="Lebedeva N."/>
            <person name="Floriano A.M."/>
            <person name="Gaiarsa S."/>
            <person name="Benken K."/>
            <person name="Modeo L."/>
            <person name="Bandi C."/>
            <person name="Potekhin A."/>
            <person name="Sassera D."/>
            <person name="Petroni G."/>
        </authorList>
    </citation>
    <scope>NUCLEOTIDE SEQUENCE [LARGE SCALE GENOMIC DNA]</scope>
    <source>
        <strain evidence="21">CyL4-1</strain>
    </source>
</reference>
<dbReference type="InterPro" id="IPR010121">
    <property type="entry name" value="Pyruvate_phosphate_dikinase"/>
</dbReference>
<evidence type="ECO:0000256" key="3">
    <source>
        <dbReference type="ARBA" id="ARBA00007837"/>
    </source>
</evidence>
<evidence type="ECO:0000256" key="2">
    <source>
        <dbReference type="ARBA" id="ARBA00003144"/>
    </source>
</evidence>
<evidence type="ECO:0000256" key="13">
    <source>
        <dbReference type="ARBA" id="ARBA00022842"/>
    </source>
</evidence>
<dbReference type="GO" id="GO:0005524">
    <property type="term" value="F:ATP binding"/>
    <property type="evidence" value="ECO:0007669"/>
    <property type="project" value="UniProtKB-UniRule"/>
</dbReference>
<evidence type="ECO:0000256" key="8">
    <source>
        <dbReference type="ARBA" id="ARBA00022679"/>
    </source>
</evidence>
<evidence type="ECO:0000256" key="10">
    <source>
        <dbReference type="ARBA" id="ARBA00022741"/>
    </source>
</evidence>
<dbReference type="Pfam" id="PF02896">
    <property type="entry name" value="PEP-utilizers_C"/>
    <property type="match status" value="1"/>
</dbReference>
<dbReference type="Gene3D" id="3.30.470.20">
    <property type="entry name" value="ATP-grasp fold, B domain"/>
    <property type="match status" value="1"/>
</dbReference>
<keyword evidence="11 21" id="KW-0418">Kinase</keyword>
<dbReference type="NCBIfam" id="NF004531">
    <property type="entry name" value="PRK05878.1"/>
    <property type="match status" value="1"/>
</dbReference>
<dbReference type="PANTHER" id="PTHR22931:SF9">
    <property type="entry name" value="PYRUVATE, PHOSPHATE DIKINASE 1, CHLOROPLASTIC"/>
    <property type="match status" value="1"/>
</dbReference>
<feature type="binding site" evidence="16">
    <location>
        <position position="779"/>
    </location>
    <ligand>
        <name>substrate</name>
    </ligand>
</feature>
<proteinExistence type="inferred from homology"/>
<evidence type="ECO:0000256" key="9">
    <source>
        <dbReference type="ARBA" id="ARBA00022723"/>
    </source>
</evidence>
<evidence type="ECO:0000259" key="20">
    <source>
        <dbReference type="Pfam" id="PF02896"/>
    </source>
</evidence>
<protein>
    <recommendedName>
        <fullName evidence="6 14">Pyruvate, phosphate dikinase</fullName>
        <ecNumber evidence="5 14">2.7.9.1</ecNumber>
    </recommendedName>
</protein>
<dbReference type="SUPFAM" id="SSF52009">
    <property type="entry name" value="Phosphohistidine domain"/>
    <property type="match status" value="1"/>
</dbReference>
<evidence type="ECO:0000256" key="16">
    <source>
        <dbReference type="PIRSR" id="PIRSR000853-2"/>
    </source>
</evidence>
<evidence type="ECO:0000256" key="5">
    <source>
        <dbReference type="ARBA" id="ARBA00011994"/>
    </source>
</evidence>
<feature type="domain" description="PEP-utilising enzyme C-terminal" evidence="20">
    <location>
        <begin position="530"/>
        <end position="880"/>
    </location>
</feature>
<dbReference type="GO" id="GO:0016301">
    <property type="term" value="F:kinase activity"/>
    <property type="evidence" value="ECO:0007669"/>
    <property type="project" value="UniProtKB-UniRule"/>
</dbReference>
<dbReference type="GO" id="GO:0046872">
    <property type="term" value="F:metal ion binding"/>
    <property type="evidence" value="ECO:0007669"/>
    <property type="project" value="UniProtKB-UniRule"/>
</dbReference>
<dbReference type="InterPro" id="IPR002192">
    <property type="entry name" value="PPDK_AMP/ATP-bd"/>
</dbReference>
<comment type="function">
    <text evidence="2">Catalyzes the reversible phosphorylation of pyruvate and phosphate.</text>
</comment>
<dbReference type="Gene3D" id="3.30.1490.20">
    <property type="entry name" value="ATP-grasp fold, A domain"/>
    <property type="match status" value="1"/>
</dbReference>
<dbReference type="SUPFAM" id="SSF56059">
    <property type="entry name" value="Glutathione synthetase ATP-binding domain-like"/>
    <property type="match status" value="1"/>
</dbReference>
<dbReference type="EC" id="2.7.9.1" evidence="5 14"/>
<dbReference type="NCBIfam" id="TIGR01828">
    <property type="entry name" value="pyru_phos_dikin"/>
    <property type="match status" value="1"/>
</dbReference>
<feature type="binding site" evidence="16">
    <location>
        <position position="780"/>
    </location>
    <ligand>
        <name>substrate</name>
    </ligand>
</feature>
<evidence type="ECO:0000259" key="18">
    <source>
        <dbReference type="Pfam" id="PF00391"/>
    </source>
</evidence>
<comment type="catalytic activity">
    <reaction evidence="14">
        <text>pyruvate + phosphate + ATP = phosphoenolpyruvate + AMP + diphosphate + H(+)</text>
        <dbReference type="Rhea" id="RHEA:10756"/>
        <dbReference type="ChEBI" id="CHEBI:15361"/>
        <dbReference type="ChEBI" id="CHEBI:15378"/>
        <dbReference type="ChEBI" id="CHEBI:30616"/>
        <dbReference type="ChEBI" id="CHEBI:33019"/>
        <dbReference type="ChEBI" id="CHEBI:43474"/>
        <dbReference type="ChEBI" id="CHEBI:58702"/>
        <dbReference type="ChEBI" id="CHEBI:456215"/>
        <dbReference type="EC" id="2.7.9.1"/>
    </reaction>
</comment>
<evidence type="ECO:0000259" key="19">
    <source>
        <dbReference type="Pfam" id="PF01326"/>
    </source>
</evidence>
<dbReference type="Gene3D" id="1.10.189.10">
    <property type="entry name" value="Pyruvate Phosphate Dikinase, domain 2"/>
    <property type="match status" value="1"/>
</dbReference>
<accession>A0A5B8XFJ6</accession>
<feature type="domain" description="Pyruvate phosphate dikinase AMP/ATP-binding" evidence="19">
    <location>
        <begin position="302"/>
        <end position="363"/>
    </location>
</feature>
<feature type="binding site" evidence="16">
    <location>
        <position position="778"/>
    </location>
    <ligand>
        <name>substrate</name>
    </ligand>
</feature>
<dbReference type="Gene3D" id="3.50.30.10">
    <property type="entry name" value="Phosphohistidine domain"/>
    <property type="match status" value="1"/>
</dbReference>
<feature type="binding site" evidence="16">
    <location>
        <position position="628"/>
    </location>
    <ligand>
        <name>substrate</name>
    </ligand>
</feature>
<comment type="cofactor">
    <cofactor evidence="1 14 17">
        <name>Mg(2+)</name>
        <dbReference type="ChEBI" id="CHEBI:18420"/>
    </cofactor>
</comment>
<evidence type="ECO:0000256" key="14">
    <source>
        <dbReference type="PIRNR" id="PIRNR000853"/>
    </source>
</evidence>
<feature type="binding site" evidence="16">
    <location>
        <position position="756"/>
    </location>
    <ligand>
        <name>substrate</name>
    </ligand>
</feature>
<dbReference type="InterPro" id="IPR008279">
    <property type="entry name" value="PEP-util_enz_mobile_dom"/>
</dbReference>
<dbReference type="RefSeq" id="WP_146820369.1">
    <property type="nucleotide sequence ID" value="NZ_CP029077.1"/>
</dbReference>
<dbReference type="InterPro" id="IPR036637">
    <property type="entry name" value="Phosphohistidine_dom_sf"/>
</dbReference>
<dbReference type="InterPro" id="IPR000121">
    <property type="entry name" value="PEP_util_C"/>
</dbReference>
<gene>
    <name evidence="21" type="ORF">Deia_00264</name>
</gene>
<keyword evidence="12" id="KW-0067">ATP-binding</keyword>
<comment type="similarity">
    <text evidence="3 14">Belongs to the PEP-utilizing enzyme family.</text>
</comment>
<evidence type="ECO:0000256" key="12">
    <source>
        <dbReference type="ARBA" id="ARBA00022840"/>
    </source>
</evidence>
<dbReference type="InterPro" id="IPR040442">
    <property type="entry name" value="Pyrv_kinase-like_dom_sf"/>
</dbReference>
<name>A0A5B8XFJ6_9RICK</name>
<dbReference type="Gene3D" id="1.20.80.30">
    <property type="match status" value="1"/>
</dbReference>
<organism evidence="21 22">
    <name type="scientific">Candidatus Deianiraea vastatrix</name>
    <dbReference type="NCBI Taxonomy" id="2163644"/>
    <lineage>
        <taxon>Bacteria</taxon>
        <taxon>Pseudomonadati</taxon>
        <taxon>Pseudomonadota</taxon>
        <taxon>Alphaproteobacteria</taxon>
        <taxon>Rickettsiales</taxon>
        <taxon>Candidatus Deianiraeaceae</taxon>
        <taxon>Candidatus Deianiraea</taxon>
    </lineage>
</organism>
<dbReference type="Gene3D" id="3.20.20.60">
    <property type="entry name" value="Phosphoenolpyruvate-binding domains"/>
    <property type="match status" value="1"/>
</dbReference>
<evidence type="ECO:0000313" key="21">
    <source>
        <dbReference type="EMBL" id="QED23071.1"/>
    </source>
</evidence>
<feature type="binding site" evidence="17">
    <location>
        <position position="756"/>
    </location>
    <ligand>
        <name>Mg(2+)</name>
        <dbReference type="ChEBI" id="CHEBI:18420"/>
    </ligand>
</feature>
<dbReference type="Pfam" id="PF00391">
    <property type="entry name" value="PEP-utilizers"/>
    <property type="match status" value="1"/>
</dbReference>
<keyword evidence="13 17" id="KW-0460">Magnesium</keyword>
<feature type="binding site" evidence="16">
    <location>
        <position position="777"/>
    </location>
    <ligand>
        <name>substrate</name>
    </ligand>
</feature>
<dbReference type="SUPFAM" id="SSF51621">
    <property type="entry name" value="Phosphoenolpyruvate/pyruvate domain"/>
    <property type="match status" value="1"/>
</dbReference>
<feature type="domain" description="Pyruvate phosphate dikinase AMP/ATP-binding" evidence="19">
    <location>
        <begin position="64"/>
        <end position="297"/>
    </location>
</feature>
<dbReference type="AlphaFoldDB" id="A0A5B8XFJ6"/>
<evidence type="ECO:0000256" key="17">
    <source>
        <dbReference type="PIRSR" id="PIRSR000853-3"/>
    </source>
</evidence>
<keyword evidence="10" id="KW-0547">Nucleotide-binding</keyword>
<evidence type="ECO:0000256" key="15">
    <source>
        <dbReference type="PIRSR" id="PIRSR000853-1"/>
    </source>
</evidence>
<evidence type="ECO:0000256" key="1">
    <source>
        <dbReference type="ARBA" id="ARBA00001946"/>
    </source>
</evidence>
<dbReference type="GO" id="GO:0050242">
    <property type="term" value="F:pyruvate, phosphate dikinase activity"/>
    <property type="evidence" value="ECO:0007669"/>
    <property type="project" value="UniProtKB-UniRule"/>
</dbReference>
<dbReference type="EMBL" id="CP029077">
    <property type="protein sequence ID" value="QED23071.1"/>
    <property type="molecule type" value="Genomic_DNA"/>
</dbReference>
<evidence type="ECO:0000256" key="6">
    <source>
        <dbReference type="ARBA" id="ARBA00020138"/>
    </source>
</evidence>
<keyword evidence="7" id="KW-0597">Phosphoprotein</keyword>
<evidence type="ECO:0000256" key="11">
    <source>
        <dbReference type="ARBA" id="ARBA00022777"/>
    </source>
</evidence>
<evidence type="ECO:0000313" key="22">
    <source>
        <dbReference type="Proteomes" id="UP000321934"/>
    </source>
</evidence>
<dbReference type="PIRSF" id="PIRSF000853">
    <property type="entry name" value="PPDK"/>
    <property type="match status" value="1"/>
</dbReference>
<evidence type="ECO:0000256" key="7">
    <source>
        <dbReference type="ARBA" id="ARBA00022553"/>
    </source>
</evidence>
<dbReference type="InterPro" id="IPR018274">
    <property type="entry name" value="PEP_util_AS"/>
</dbReference>
<feature type="binding site" evidence="16">
    <location>
        <position position="572"/>
    </location>
    <ligand>
        <name>substrate</name>
    </ligand>
</feature>
<dbReference type="Proteomes" id="UP000321934">
    <property type="component" value="Chromosome"/>
</dbReference>
<keyword evidence="9 17" id="KW-0479">Metal-binding</keyword>
<sequence length="887" mass="97472">MTEKKSIYFFGNKSAEGNGKMRDILGGKGANLAEMANIGIAVPCGFTISTQECNKYYENGNKISKELETEIDKYVKKLEDEIGASFGSEEKPLLVSVRSGAKFSMPGMMDTILNLGLNDKTVIALEKRTNNRRFALDSYRRFIQMYSDVVLGIDHHNFESILEDTKLAKGIINDTDLTADDLEKIVAKFKQIVLRETKSEFVQDIKSQLMGAIEAVFKSWMNERAIIYRKLHSIPDACGTAVNIQSMVFGNMGNTSATGVAFTRNPSTGEKKFYGEFLINAQGEDVVAGIRTPQPLLAEDGKNSMQELMPETYAELAQIFTKLENHYKDMQDVEFTVQEGKLWVLQTRSGKRSVRASVVIAVNMVSEGVITKEEAILRVEPNGLNQLLHPVLDRASDLHVIARGLPASPGAVSGKVVFDSKTAEEMRGNGHEVLLVRNETSPDDIGGMHSSVGILTAKGGMTSHAAVVARGMGKPCVSGCDALLISQHEKTIQIKGTKTIIKEGDLMTIDGGTGEIILGKARTTSAASFAEFDTLMKWSDEVRKIKVRVNAETALDVKTALGFGAEGIGLCRTEHMFFEKQKLLHFRKMILSEDKESRILALKEIKALQIADFAEIIDAMSGLPVNIRLLDPPLHEFVPHTKDEIDEIANYFKMDAKFIEAKAKTLHEANPMLGHRGSRLGVTYPEIFQMQVSAIFTAAISVFKKTAVMPQIEIMLPVIIDKKELKLLVDIVKSSADETLRDAGLEMKYKVGTMIEIPRACIIADEIAEIADYCSFGTNDLTQTTLGISRDDSGQFLPEYQKQGIFEHDPFATIDVKGVGTMIDMAISKARSVKKDITLSICGEHGGDPKSIAFFASLGVNYVSCSPFRIPIARLACSQAAVLVSKN</sequence>
<keyword evidence="8" id="KW-0808">Transferase</keyword>